<evidence type="ECO:0000256" key="7">
    <source>
        <dbReference type="PIRSR" id="PIRSR602401-1"/>
    </source>
</evidence>
<sequence>MSEPMDASFLGILSPYYADFHQFLERNNLTITNALITLSAVFVVSRIVKYRQGLQTVSHLPGLRVPFWPLGLPGVLIPTCWWNPGAYFTWTWRESLYKRFGHDTISIVPFVGGPAGLYTANLDIARQVVVGGHKTSFIKPESMSRVLLLWGMNLVASDGEVWRRHRRVMGPAFNNDLYRLVWKESLSTYKEMLAGEGWESKKEVEIPILQKFTFKYALLIIGKCGFGFDFNWFSPPKAADGKMSVLESLRVVADTYMIPVFMPKWVLKLPFKRIQESNEAHEQLMHFMKTQVSERKAEIRSQAESVDNRHDAFTMLVKANEEEGKFKLDDQELIGNVFIMLFAGHETTAHTLAATLGFLSVNEDIQEEIYEQVISVVGHDRDPEFDDYSKLDKVLAGFYEALRLFPAGYLLIREAYEDTVLHVPKPVGEEGTTTIPIPKGTQVVIDMIGAQLNPRYFDKPEEFRPSRWYGLATDSEAFSAFSIGPRACIGRKFATVESVCFLSMLLRDFKVQPILRPGETKQQWGNRVLDAKIVITLGMADVPVRFVRRT</sequence>
<dbReference type="PANTHER" id="PTHR24291">
    <property type="entry name" value="CYTOCHROME P450 FAMILY 4"/>
    <property type="match status" value="1"/>
</dbReference>
<dbReference type="Pfam" id="PF00067">
    <property type="entry name" value="p450"/>
    <property type="match status" value="1"/>
</dbReference>
<dbReference type="GO" id="GO:0020037">
    <property type="term" value="F:heme binding"/>
    <property type="evidence" value="ECO:0007669"/>
    <property type="project" value="InterPro"/>
</dbReference>
<dbReference type="InterPro" id="IPR036396">
    <property type="entry name" value="Cyt_P450_sf"/>
</dbReference>
<comment type="similarity">
    <text evidence="1 8">Belongs to the cytochrome P450 family.</text>
</comment>
<dbReference type="PRINTS" id="PR00385">
    <property type="entry name" value="P450"/>
</dbReference>
<reference evidence="9" key="1">
    <citation type="submission" date="2020-11" db="EMBL/GenBank/DDBJ databases">
        <authorList>
            <consortium name="DOE Joint Genome Institute"/>
            <person name="Ahrendt S."/>
            <person name="Riley R."/>
            <person name="Andreopoulos W."/>
            <person name="LaButti K."/>
            <person name="Pangilinan J."/>
            <person name="Ruiz-duenas F.J."/>
            <person name="Barrasa J.M."/>
            <person name="Sanchez-Garcia M."/>
            <person name="Camarero S."/>
            <person name="Miyauchi S."/>
            <person name="Serrano A."/>
            <person name="Linde D."/>
            <person name="Babiker R."/>
            <person name="Drula E."/>
            <person name="Ayuso-Fernandez I."/>
            <person name="Pacheco R."/>
            <person name="Padilla G."/>
            <person name="Ferreira P."/>
            <person name="Barriuso J."/>
            <person name="Kellner H."/>
            <person name="Castanera R."/>
            <person name="Alfaro M."/>
            <person name="Ramirez L."/>
            <person name="Pisabarro A.G."/>
            <person name="Kuo A."/>
            <person name="Tritt A."/>
            <person name="Lipzen A."/>
            <person name="He G."/>
            <person name="Yan M."/>
            <person name="Ng V."/>
            <person name="Cullen D."/>
            <person name="Martin F."/>
            <person name="Rosso M.-N."/>
            <person name="Henrissat B."/>
            <person name="Hibbett D."/>
            <person name="Martinez A.T."/>
            <person name="Grigoriev I.V."/>
        </authorList>
    </citation>
    <scope>NUCLEOTIDE SEQUENCE</scope>
    <source>
        <strain evidence="9">AH 44721</strain>
    </source>
</reference>
<dbReference type="PRINTS" id="PR00463">
    <property type="entry name" value="EP450I"/>
</dbReference>
<proteinExistence type="inferred from homology"/>
<accession>A0A9P5NU63</accession>
<dbReference type="GO" id="GO:0005506">
    <property type="term" value="F:iron ion binding"/>
    <property type="evidence" value="ECO:0007669"/>
    <property type="project" value="InterPro"/>
</dbReference>
<dbReference type="PANTHER" id="PTHR24291:SF50">
    <property type="entry name" value="BIFUNCTIONAL ALBAFLAVENONE MONOOXYGENASE_TERPENE SYNTHASE"/>
    <property type="match status" value="1"/>
</dbReference>
<dbReference type="EMBL" id="JADNYJ010000028">
    <property type="protein sequence ID" value="KAF8903942.1"/>
    <property type="molecule type" value="Genomic_DNA"/>
</dbReference>
<dbReference type="InterPro" id="IPR050196">
    <property type="entry name" value="Cytochrome_P450_Monoox"/>
</dbReference>
<evidence type="ECO:0000256" key="4">
    <source>
        <dbReference type="ARBA" id="ARBA00023002"/>
    </source>
</evidence>
<dbReference type="AlphaFoldDB" id="A0A9P5NU63"/>
<evidence type="ECO:0000256" key="8">
    <source>
        <dbReference type="RuleBase" id="RU000461"/>
    </source>
</evidence>
<dbReference type="GO" id="GO:0016705">
    <property type="term" value="F:oxidoreductase activity, acting on paired donors, with incorporation or reduction of molecular oxygen"/>
    <property type="evidence" value="ECO:0007669"/>
    <property type="project" value="InterPro"/>
</dbReference>
<evidence type="ECO:0000313" key="9">
    <source>
        <dbReference type="EMBL" id="KAF8903942.1"/>
    </source>
</evidence>
<keyword evidence="10" id="KW-1185">Reference proteome</keyword>
<evidence type="ECO:0000313" key="10">
    <source>
        <dbReference type="Proteomes" id="UP000724874"/>
    </source>
</evidence>
<dbReference type="Gene3D" id="1.10.630.10">
    <property type="entry name" value="Cytochrome P450"/>
    <property type="match status" value="1"/>
</dbReference>
<name>A0A9P5NU63_GYMJU</name>
<dbReference type="GO" id="GO:0004497">
    <property type="term" value="F:monooxygenase activity"/>
    <property type="evidence" value="ECO:0007669"/>
    <property type="project" value="UniProtKB-KW"/>
</dbReference>
<evidence type="ECO:0000256" key="2">
    <source>
        <dbReference type="ARBA" id="ARBA00022617"/>
    </source>
</evidence>
<dbReference type="InterPro" id="IPR017972">
    <property type="entry name" value="Cyt_P450_CS"/>
</dbReference>
<evidence type="ECO:0000256" key="5">
    <source>
        <dbReference type="ARBA" id="ARBA00023004"/>
    </source>
</evidence>
<dbReference type="InterPro" id="IPR002401">
    <property type="entry name" value="Cyt_P450_E_grp-I"/>
</dbReference>
<keyword evidence="5 7" id="KW-0408">Iron</keyword>
<dbReference type="OrthoDB" id="1470350at2759"/>
<evidence type="ECO:0000256" key="1">
    <source>
        <dbReference type="ARBA" id="ARBA00010617"/>
    </source>
</evidence>
<protein>
    <submittedName>
        <fullName evidence="9">Cytochrome P450</fullName>
    </submittedName>
</protein>
<feature type="binding site" description="axial binding residue" evidence="7">
    <location>
        <position position="488"/>
    </location>
    <ligand>
        <name>heme</name>
        <dbReference type="ChEBI" id="CHEBI:30413"/>
    </ligand>
    <ligandPart>
        <name>Fe</name>
        <dbReference type="ChEBI" id="CHEBI:18248"/>
    </ligandPart>
</feature>
<keyword evidence="6 8" id="KW-0503">Monooxygenase</keyword>
<gene>
    <name evidence="9" type="ORF">CPB84DRAFT_1728081</name>
</gene>
<comment type="cofactor">
    <cofactor evidence="7">
        <name>heme</name>
        <dbReference type="ChEBI" id="CHEBI:30413"/>
    </cofactor>
</comment>
<organism evidence="9 10">
    <name type="scientific">Gymnopilus junonius</name>
    <name type="common">Spectacular rustgill mushroom</name>
    <name type="synonym">Gymnopilus spectabilis subsp. junonius</name>
    <dbReference type="NCBI Taxonomy" id="109634"/>
    <lineage>
        <taxon>Eukaryota</taxon>
        <taxon>Fungi</taxon>
        <taxon>Dikarya</taxon>
        <taxon>Basidiomycota</taxon>
        <taxon>Agaricomycotina</taxon>
        <taxon>Agaricomycetes</taxon>
        <taxon>Agaricomycetidae</taxon>
        <taxon>Agaricales</taxon>
        <taxon>Agaricineae</taxon>
        <taxon>Hymenogastraceae</taxon>
        <taxon>Gymnopilus</taxon>
    </lineage>
</organism>
<evidence type="ECO:0000256" key="3">
    <source>
        <dbReference type="ARBA" id="ARBA00022723"/>
    </source>
</evidence>
<comment type="caution">
    <text evidence="9">The sequence shown here is derived from an EMBL/GenBank/DDBJ whole genome shotgun (WGS) entry which is preliminary data.</text>
</comment>
<dbReference type="Proteomes" id="UP000724874">
    <property type="component" value="Unassembled WGS sequence"/>
</dbReference>
<keyword evidence="3 7" id="KW-0479">Metal-binding</keyword>
<keyword evidence="2 7" id="KW-0349">Heme</keyword>
<dbReference type="InterPro" id="IPR001128">
    <property type="entry name" value="Cyt_P450"/>
</dbReference>
<dbReference type="PROSITE" id="PS00086">
    <property type="entry name" value="CYTOCHROME_P450"/>
    <property type="match status" value="1"/>
</dbReference>
<keyword evidence="4 8" id="KW-0560">Oxidoreductase</keyword>
<evidence type="ECO:0000256" key="6">
    <source>
        <dbReference type="ARBA" id="ARBA00023033"/>
    </source>
</evidence>
<dbReference type="SUPFAM" id="SSF48264">
    <property type="entry name" value="Cytochrome P450"/>
    <property type="match status" value="1"/>
</dbReference>